<accession>A0A3N0YXX4</accession>
<dbReference type="SUPFAM" id="SSF57845">
    <property type="entry name" value="B-box zinc-binding domain"/>
    <property type="match status" value="1"/>
</dbReference>
<dbReference type="SMART" id="SM00336">
    <property type="entry name" value="BBOX"/>
    <property type="match status" value="1"/>
</dbReference>
<dbReference type="SUPFAM" id="SSF57850">
    <property type="entry name" value="RING/U-box"/>
    <property type="match status" value="1"/>
</dbReference>
<dbReference type="SMART" id="SM00184">
    <property type="entry name" value="RING"/>
    <property type="match status" value="1"/>
</dbReference>
<organism evidence="8 9">
    <name type="scientific">Anabarilius grahami</name>
    <name type="common">Kanglang fish</name>
    <name type="synonym">Barilius grahami</name>
    <dbReference type="NCBI Taxonomy" id="495550"/>
    <lineage>
        <taxon>Eukaryota</taxon>
        <taxon>Metazoa</taxon>
        <taxon>Chordata</taxon>
        <taxon>Craniata</taxon>
        <taxon>Vertebrata</taxon>
        <taxon>Euteleostomi</taxon>
        <taxon>Actinopterygii</taxon>
        <taxon>Neopterygii</taxon>
        <taxon>Teleostei</taxon>
        <taxon>Ostariophysi</taxon>
        <taxon>Cypriniformes</taxon>
        <taxon>Xenocyprididae</taxon>
        <taxon>Xenocypridinae</taxon>
        <taxon>Xenocypridinae incertae sedis</taxon>
        <taxon>Anabarilius</taxon>
    </lineage>
</organism>
<evidence type="ECO:0000259" key="6">
    <source>
        <dbReference type="PROSITE" id="PS50089"/>
    </source>
</evidence>
<evidence type="ECO:0000256" key="2">
    <source>
        <dbReference type="ARBA" id="ARBA00022771"/>
    </source>
</evidence>
<dbReference type="Pfam" id="PF13445">
    <property type="entry name" value="zf-RING_UBOX"/>
    <property type="match status" value="1"/>
</dbReference>
<dbReference type="PROSITE" id="PS00518">
    <property type="entry name" value="ZF_RING_1"/>
    <property type="match status" value="1"/>
</dbReference>
<dbReference type="Proteomes" id="UP000281406">
    <property type="component" value="Unassembled WGS sequence"/>
</dbReference>
<reference evidence="8 9" key="1">
    <citation type="submission" date="2018-10" db="EMBL/GenBank/DDBJ databases">
        <title>Genome assembly for a Yunnan-Guizhou Plateau 3E fish, Anabarilius grahami (Regan), and its evolutionary and genetic applications.</title>
        <authorList>
            <person name="Jiang W."/>
        </authorList>
    </citation>
    <scope>NUCLEOTIDE SEQUENCE [LARGE SCALE GENOMIC DNA]</scope>
    <source>
        <strain evidence="8">AG-KIZ</strain>
        <tissue evidence="8">Muscle</tissue>
    </source>
</reference>
<dbReference type="PANTHER" id="PTHR24103">
    <property type="entry name" value="E3 UBIQUITIN-PROTEIN LIGASE TRIM"/>
    <property type="match status" value="1"/>
</dbReference>
<evidence type="ECO:0000256" key="3">
    <source>
        <dbReference type="ARBA" id="ARBA00022833"/>
    </source>
</evidence>
<dbReference type="InterPro" id="IPR001841">
    <property type="entry name" value="Znf_RING"/>
</dbReference>
<dbReference type="InterPro" id="IPR013083">
    <property type="entry name" value="Znf_RING/FYVE/PHD"/>
</dbReference>
<dbReference type="AlphaFoldDB" id="A0A3N0YXX4"/>
<feature type="domain" description="B box-type" evidence="7">
    <location>
        <begin position="83"/>
        <end position="124"/>
    </location>
</feature>
<evidence type="ECO:0000259" key="7">
    <source>
        <dbReference type="PROSITE" id="PS50119"/>
    </source>
</evidence>
<evidence type="ECO:0000256" key="5">
    <source>
        <dbReference type="SAM" id="Coils"/>
    </source>
</evidence>
<keyword evidence="9" id="KW-1185">Reference proteome</keyword>
<dbReference type="OrthoDB" id="654191at2759"/>
<gene>
    <name evidence="8" type="ORF">DPX16_15126</name>
</gene>
<dbReference type="Gene3D" id="3.30.160.60">
    <property type="entry name" value="Classic Zinc Finger"/>
    <property type="match status" value="1"/>
</dbReference>
<evidence type="ECO:0000256" key="4">
    <source>
        <dbReference type="PROSITE-ProRule" id="PRU00024"/>
    </source>
</evidence>
<dbReference type="PROSITE" id="PS50089">
    <property type="entry name" value="ZF_RING_2"/>
    <property type="match status" value="1"/>
</dbReference>
<feature type="domain" description="RING-type" evidence="6">
    <location>
        <begin position="11"/>
        <end position="51"/>
    </location>
</feature>
<name>A0A3N0YXX4_ANAGA</name>
<dbReference type="InterPro" id="IPR027370">
    <property type="entry name" value="Znf-RING_euk"/>
</dbReference>
<dbReference type="PROSITE" id="PS50119">
    <property type="entry name" value="ZF_BBOX"/>
    <property type="match status" value="1"/>
</dbReference>
<feature type="coiled-coil region" evidence="5">
    <location>
        <begin position="132"/>
        <end position="159"/>
    </location>
</feature>
<dbReference type="InterPro" id="IPR000315">
    <property type="entry name" value="Znf_B-box"/>
</dbReference>
<comment type="caution">
    <text evidence="8">The sequence shown here is derived from an EMBL/GenBank/DDBJ whole genome shotgun (WGS) entry which is preliminary data.</text>
</comment>
<dbReference type="InterPro" id="IPR017907">
    <property type="entry name" value="Znf_RING_CS"/>
</dbReference>
<sequence>MASPAEYDYMCSVCREIFKDPVVLSCGHSVCKECLQQCWRTKETQECPVCRRRSSRDDPPVSLTLKNLCESFLKKKNERRSSGSEDICSLHSEKLDFFCLEDKQSVCLVCRDSQQHENHKFRPIDEVVSSYKEELNTALKSLQENLNHKKNIKGEFEKTVQHIKCFCAGEGVACTEILIDLGLIG</sequence>
<dbReference type="EMBL" id="RJVU01019434">
    <property type="protein sequence ID" value="ROL50882.1"/>
    <property type="molecule type" value="Genomic_DNA"/>
</dbReference>
<dbReference type="Pfam" id="PF00643">
    <property type="entry name" value="zf-B_box"/>
    <property type="match status" value="1"/>
</dbReference>
<keyword evidence="3" id="KW-0862">Zinc</keyword>
<dbReference type="InterPro" id="IPR050143">
    <property type="entry name" value="TRIM/RBCC"/>
</dbReference>
<keyword evidence="5" id="KW-0175">Coiled coil</keyword>
<proteinExistence type="predicted"/>
<dbReference type="GO" id="GO:0008270">
    <property type="term" value="F:zinc ion binding"/>
    <property type="evidence" value="ECO:0007669"/>
    <property type="project" value="UniProtKB-KW"/>
</dbReference>
<protein>
    <submittedName>
        <fullName evidence="8">Tripartite motif-containing protein 35</fullName>
    </submittedName>
</protein>
<evidence type="ECO:0000313" key="9">
    <source>
        <dbReference type="Proteomes" id="UP000281406"/>
    </source>
</evidence>
<evidence type="ECO:0000256" key="1">
    <source>
        <dbReference type="ARBA" id="ARBA00022723"/>
    </source>
</evidence>
<keyword evidence="1" id="KW-0479">Metal-binding</keyword>
<keyword evidence="2 4" id="KW-0863">Zinc-finger</keyword>
<evidence type="ECO:0000313" key="8">
    <source>
        <dbReference type="EMBL" id="ROL50882.1"/>
    </source>
</evidence>
<dbReference type="Gene3D" id="3.30.40.10">
    <property type="entry name" value="Zinc/RING finger domain, C3HC4 (zinc finger)"/>
    <property type="match status" value="1"/>
</dbReference>